<evidence type="ECO:0000313" key="1">
    <source>
        <dbReference type="EMBL" id="KAK3487557.1"/>
    </source>
</evidence>
<keyword evidence="2" id="KW-1185">Reference proteome</keyword>
<comment type="caution">
    <text evidence="1">The sequence shown here is derived from an EMBL/GenBank/DDBJ whole genome shotgun (WGS) entry which is preliminary data.</text>
</comment>
<proteinExistence type="predicted"/>
<dbReference type="RefSeq" id="XP_062689684.1">
    <property type="nucleotide sequence ID" value="XM_062837593.1"/>
</dbReference>
<sequence>MAFKMPDASGGTQNIDPTPDWVPSGCLDVLVLAIREMPVSNGNPYHEGTFRWALHHHVFGAVQWLPPLLGAPAIFMAMAGGRARPLNIFRFPCFHW</sequence>
<gene>
    <name evidence="1" type="ORF">B0T23DRAFT_386159</name>
</gene>
<evidence type="ECO:0000313" key="2">
    <source>
        <dbReference type="Proteomes" id="UP001285908"/>
    </source>
</evidence>
<organism evidence="1 2">
    <name type="scientific">Neurospora hispaniola</name>
    <dbReference type="NCBI Taxonomy" id="588809"/>
    <lineage>
        <taxon>Eukaryota</taxon>
        <taxon>Fungi</taxon>
        <taxon>Dikarya</taxon>
        <taxon>Ascomycota</taxon>
        <taxon>Pezizomycotina</taxon>
        <taxon>Sordariomycetes</taxon>
        <taxon>Sordariomycetidae</taxon>
        <taxon>Sordariales</taxon>
        <taxon>Sordariaceae</taxon>
        <taxon>Neurospora</taxon>
    </lineage>
</organism>
<name>A0AAJ0I217_9PEZI</name>
<dbReference type="EMBL" id="JAULSX010000007">
    <property type="protein sequence ID" value="KAK3487557.1"/>
    <property type="molecule type" value="Genomic_DNA"/>
</dbReference>
<dbReference type="AlphaFoldDB" id="A0AAJ0I217"/>
<dbReference type="GeneID" id="87875215"/>
<dbReference type="Proteomes" id="UP001285908">
    <property type="component" value="Unassembled WGS sequence"/>
</dbReference>
<accession>A0AAJ0I217</accession>
<protein>
    <submittedName>
        <fullName evidence="1">Uncharacterized protein</fullName>
    </submittedName>
</protein>
<reference evidence="1 2" key="1">
    <citation type="journal article" date="2023" name="Mol. Phylogenet. Evol.">
        <title>Genome-scale phylogeny and comparative genomics of the fungal order Sordariales.</title>
        <authorList>
            <person name="Hensen N."/>
            <person name="Bonometti L."/>
            <person name="Westerberg I."/>
            <person name="Brannstrom I.O."/>
            <person name="Guillou S."/>
            <person name="Cros-Aarteil S."/>
            <person name="Calhoun S."/>
            <person name="Haridas S."/>
            <person name="Kuo A."/>
            <person name="Mondo S."/>
            <person name="Pangilinan J."/>
            <person name="Riley R."/>
            <person name="LaButti K."/>
            <person name="Andreopoulos B."/>
            <person name="Lipzen A."/>
            <person name="Chen C."/>
            <person name="Yan M."/>
            <person name="Daum C."/>
            <person name="Ng V."/>
            <person name="Clum A."/>
            <person name="Steindorff A."/>
            <person name="Ohm R.A."/>
            <person name="Martin F."/>
            <person name="Silar P."/>
            <person name="Natvig D.O."/>
            <person name="Lalanne C."/>
            <person name="Gautier V."/>
            <person name="Ament-Velasquez S.L."/>
            <person name="Kruys A."/>
            <person name="Hutchinson M.I."/>
            <person name="Powell A.J."/>
            <person name="Barry K."/>
            <person name="Miller A.N."/>
            <person name="Grigoriev I.V."/>
            <person name="Debuchy R."/>
            <person name="Gladieux P."/>
            <person name="Hiltunen Thoren M."/>
            <person name="Johannesson H."/>
        </authorList>
    </citation>
    <scope>NUCLEOTIDE SEQUENCE [LARGE SCALE GENOMIC DNA]</scope>
    <source>
        <strain evidence="1 2">FGSC 10403</strain>
    </source>
</reference>